<evidence type="ECO:0000313" key="6">
    <source>
        <dbReference type="EMBL" id="MBI1685065.1"/>
    </source>
</evidence>
<keyword evidence="3" id="KW-0326">Glycosidase</keyword>
<dbReference type="SUPFAM" id="SSF51445">
    <property type="entry name" value="(Trans)glycosidases"/>
    <property type="match status" value="1"/>
</dbReference>
<dbReference type="GO" id="GO:0016787">
    <property type="term" value="F:hydrolase activity"/>
    <property type="evidence" value="ECO:0007669"/>
    <property type="project" value="UniProtKB-KW"/>
</dbReference>
<feature type="signal peptide" evidence="5">
    <location>
        <begin position="1"/>
        <end position="27"/>
    </location>
</feature>
<evidence type="ECO:0000256" key="5">
    <source>
        <dbReference type="SAM" id="SignalP"/>
    </source>
</evidence>
<keyword evidence="7" id="KW-1185">Reference proteome</keyword>
<protein>
    <submittedName>
        <fullName evidence="6">Glycoside hydrolase family 1 protein</fullName>
    </submittedName>
</protein>
<evidence type="ECO:0000256" key="2">
    <source>
        <dbReference type="ARBA" id="ARBA00022801"/>
    </source>
</evidence>
<evidence type="ECO:0000313" key="7">
    <source>
        <dbReference type="Proteomes" id="UP000639859"/>
    </source>
</evidence>
<gene>
    <name evidence="6" type="ORF">I4Q42_15445</name>
</gene>
<accession>A0ABS0T1S4</accession>
<reference evidence="6 7" key="1">
    <citation type="submission" date="2020-11" db="EMBL/GenBank/DDBJ databases">
        <title>genome sequence of strain KACC 18849.</title>
        <authorList>
            <person name="Gao J."/>
            <person name="Zhang X."/>
        </authorList>
    </citation>
    <scope>NUCLEOTIDE SEQUENCE [LARGE SCALE GENOMIC DNA]</scope>
    <source>
        <strain evidence="6 7">KACC 18849</strain>
    </source>
</reference>
<name>A0ABS0T1S4_9CAUL</name>
<sequence length="439" mass="47384">MVDRRTLMLQAAALAALAALPAGKALAASPKFPDRFLWGASTAGHQIEGNNVASDFWLMENVEPRGFAEPSGDAVNSFALWPRDLDLVKALGLNTYRFSLEWSRIEPERGLVSIAMLDHYKAMIEGCRARGLTPIVTFNHFSCPRWFTAAGGWTHADSPALFAAFCDRAMRHLGDQIGYAVTLNEPNLPALLLWTPIPAKAYDQKAANRAAAAKAVGAASFPGGFMFRADEFAPMVANLVAAHRQGKAAIKAVRGDLPVGMSLSVADDQAAGPSSKRDVKRAAAYGVWLEAARDDDFVGVQNYVRTQIDANGTLPPPHDAPQSDMHTEIYPASLGGSVRYVHEATKRPVLVTEHGLSTQDDRLRAAFIPLALASLKQAIDDGVPVLGYVHWSLLDNFEWYQGYAQKFGLVAVDRKTFARTPKPSAHVLGAIARANAVAG</sequence>
<dbReference type="PANTHER" id="PTHR10353:SF36">
    <property type="entry name" value="LP05116P"/>
    <property type="match status" value="1"/>
</dbReference>
<dbReference type="Pfam" id="PF00232">
    <property type="entry name" value="Glyco_hydro_1"/>
    <property type="match status" value="2"/>
</dbReference>
<dbReference type="PROSITE" id="PS51318">
    <property type="entry name" value="TAT"/>
    <property type="match status" value="1"/>
</dbReference>
<dbReference type="PANTHER" id="PTHR10353">
    <property type="entry name" value="GLYCOSYL HYDROLASE"/>
    <property type="match status" value="1"/>
</dbReference>
<dbReference type="InterPro" id="IPR017853">
    <property type="entry name" value="GH"/>
</dbReference>
<keyword evidence="2 6" id="KW-0378">Hydrolase</keyword>
<feature type="chain" id="PRO_5045637262" evidence="5">
    <location>
        <begin position="28"/>
        <end position="439"/>
    </location>
</feature>
<comment type="caution">
    <text evidence="6">The sequence shown here is derived from an EMBL/GenBank/DDBJ whole genome shotgun (WGS) entry which is preliminary data.</text>
</comment>
<dbReference type="EMBL" id="JADWOX010000010">
    <property type="protein sequence ID" value="MBI1685065.1"/>
    <property type="molecule type" value="Genomic_DNA"/>
</dbReference>
<keyword evidence="5" id="KW-0732">Signal</keyword>
<comment type="similarity">
    <text evidence="1 4">Belongs to the glycosyl hydrolase 1 family.</text>
</comment>
<evidence type="ECO:0000256" key="3">
    <source>
        <dbReference type="ARBA" id="ARBA00023295"/>
    </source>
</evidence>
<evidence type="ECO:0000256" key="4">
    <source>
        <dbReference type="RuleBase" id="RU003690"/>
    </source>
</evidence>
<dbReference type="InterPro" id="IPR006311">
    <property type="entry name" value="TAT_signal"/>
</dbReference>
<proteinExistence type="inferred from homology"/>
<evidence type="ECO:0000256" key="1">
    <source>
        <dbReference type="ARBA" id="ARBA00010838"/>
    </source>
</evidence>
<dbReference type="Proteomes" id="UP000639859">
    <property type="component" value="Unassembled WGS sequence"/>
</dbReference>
<dbReference type="Gene3D" id="3.20.20.80">
    <property type="entry name" value="Glycosidases"/>
    <property type="match status" value="1"/>
</dbReference>
<dbReference type="PRINTS" id="PR00131">
    <property type="entry name" value="GLHYDRLASE1"/>
</dbReference>
<organism evidence="6 7">
    <name type="scientific">Caulobacter hibisci</name>
    <dbReference type="NCBI Taxonomy" id="2035993"/>
    <lineage>
        <taxon>Bacteria</taxon>
        <taxon>Pseudomonadati</taxon>
        <taxon>Pseudomonadota</taxon>
        <taxon>Alphaproteobacteria</taxon>
        <taxon>Caulobacterales</taxon>
        <taxon>Caulobacteraceae</taxon>
        <taxon>Caulobacter</taxon>
    </lineage>
</organism>
<dbReference type="InterPro" id="IPR001360">
    <property type="entry name" value="Glyco_hydro_1"/>
</dbReference>